<dbReference type="RefSeq" id="WP_208565417.1">
    <property type="nucleotide sequence ID" value="NZ_JAGFWR010000001.1"/>
</dbReference>
<keyword evidence="2" id="KW-0285">Flavoprotein</keyword>
<dbReference type="PANTHER" id="PTHR13789">
    <property type="entry name" value="MONOOXYGENASE"/>
    <property type="match status" value="1"/>
</dbReference>
<keyword evidence="5 7" id="KW-0503">Monooxygenase</keyword>
<evidence type="ECO:0000256" key="5">
    <source>
        <dbReference type="ARBA" id="ARBA00023033"/>
    </source>
</evidence>
<dbReference type="Pfam" id="PF01494">
    <property type="entry name" value="FAD_binding_3"/>
    <property type="match status" value="1"/>
</dbReference>
<dbReference type="SUPFAM" id="SSF54373">
    <property type="entry name" value="FAD-linked reductases, C-terminal domain"/>
    <property type="match status" value="1"/>
</dbReference>
<organism evidence="7 8">
    <name type="scientific">Micromonospora antibiotica</name>
    <dbReference type="NCBI Taxonomy" id="2807623"/>
    <lineage>
        <taxon>Bacteria</taxon>
        <taxon>Bacillati</taxon>
        <taxon>Actinomycetota</taxon>
        <taxon>Actinomycetes</taxon>
        <taxon>Micromonosporales</taxon>
        <taxon>Micromonosporaceae</taxon>
        <taxon>Micromonospora</taxon>
    </lineage>
</organism>
<dbReference type="SUPFAM" id="SSF51905">
    <property type="entry name" value="FAD/NAD(P)-binding domain"/>
    <property type="match status" value="1"/>
</dbReference>
<dbReference type="Gene3D" id="3.50.50.60">
    <property type="entry name" value="FAD/NAD(P)-binding domain"/>
    <property type="match status" value="1"/>
</dbReference>
<gene>
    <name evidence="7" type="ORF">JQN83_02835</name>
</gene>
<evidence type="ECO:0000256" key="1">
    <source>
        <dbReference type="ARBA" id="ARBA00001974"/>
    </source>
</evidence>
<comment type="cofactor">
    <cofactor evidence="1">
        <name>FAD</name>
        <dbReference type="ChEBI" id="CHEBI:57692"/>
    </cofactor>
</comment>
<name>A0ABS3V2B0_9ACTN</name>
<dbReference type="InterPro" id="IPR036188">
    <property type="entry name" value="FAD/NAD-bd_sf"/>
</dbReference>
<dbReference type="InterPro" id="IPR002938">
    <property type="entry name" value="FAD-bd"/>
</dbReference>
<dbReference type="GO" id="GO:0004497">
    <property type="term" value="F:monooxygenase activity"/>
    <property type="evidence" value="ECO:0007669"/>
    <property type="project" value="UniProtKB-KW"/>
</dbReference>
<evidence type="ECO:0000313" key="8">
    <source>
        <dbReference type="Proteomes" id="UP000671399"/>
    </source>
</evidence>
<evidence type="ECO:0000259" key="6">
    <source>
        <dbReference type="Pfam" id="PF01494"/>
    </source>
</evidence>
<dbReference type="Proteomes" id="UP000671399">
    <property type="component" value="Unassembled WGS sequence"/>
</dbReference>
<comment type="caution">
    <text evidence="7">The sequence shown here is derived from an EMBL/GenBank/DDBJ whole genome shotgun (WGS) entry which is preliminary data.</text>
</comment>
<evidence type="ECO:0000256" key="4">
    <source>
        <dbReference type="ARBA" id="ARBA00023002"/>
    </source>
</evidence>
<proteinExistence type="predicted"/>
<dbReference type="EMBL" id="JAGFWR010000001">
    <property type="protein sequence ID" value="MBO4159745.1"/>
    <property type="molecule type" value="Genomic_DNA"/>
</dbReference>
<keyword evidence="8" id="KW-1185">Reference proteome</keyword>
<evidence type="ECO:0000256" key="3">
    <source>
        <dbReference type="ARBA" id="ARBA00022827"/>
    </source>
</evidence>
<keyword evidence="4" id="KW-0560">Oxidoreductase</keyword>
<protein>
    <submittedName>
        <fullName evidence="7">FAD-dependent monooxygenase</fullName>
    </submittedName>
</protein>
<reference evidence="7 8" key="1">
    <citation type="submission" date="2021-03" db="EMBL/GenBank/DDBJ databases">
        <authorList>
            <person name="Lee D.-H."/>
        </authorList>
    </citation>
    <scope>NUCLEOTIDE SEQUENCE [LARGE SCALE GENOMIC DNA]</scope>
    <source>
        <strain evidence="7 8">MMS20-R2-23</strain>
    </source>
</reference>
<keyword evidence="3" id="KW-0274">FAD</keyword>
<dbReference type="PRINTS" id="PR00420">
    <property type="entry name" value="RNGMNOXGNASE"/>
</dbReference>
<dbReference type="InterPro" id="IPR050493">
    <property type="entry name" value="FAD-dep_Monooxygenase_BioMet"/>
</dbReference>
<evidence type="ECO:0000256" key="2">
    <source>
        <dbReference type="ARBA" id="ARBA00022630"/>
    </source>
</evidence>
<sequence length="400" mass="43606">MSTILVAGGGISGLAVALGLSRQGRHRIEVFERNAQFAELGAGIQLAPNAFHALDLLGVCDQVRSRAVYIDELVLRDGRSGERLVTLPVGADYRRRFGNPYAVVHRGDLYAPLLAACRAEERIRLRADSPVVGYRTSDESVVCELASGEQVVGDVLIGADGIRSRVRHQLVGDGEPRVTGHTIFRSVVPTSSVPAELRWNAVSLWAGEGWHLVSYPIAGGRELNIAAVRDDGATRAVSGEPVDQHLVPAAFPEAGGQARRLLHLGRQWRRWVLCDRPPVARWVQGRVVLIGDAAHPMLQYAAQGAALALEDSVVLARSLRCDPDEIPGRLLHFNEVRRERTSRAQEAARWLGDELYHPAGVRARTRDAMLKSMTADDLMEAVSWVHGFRLGAQEASPAPP</sequence>
<evidence type="ECO:0000313" key="7">
    <source>
        <dbReference type="EMBL" id="MBO4159745.1"/>
    </source>
</evidence>
<feature type="domain" description="FAD-binding" evidence="6">
    <location>
        <begin position="3"/>
        <end position="321"/>
    </location>
</feature>
<accession>A0ABS3V2B0</accession>
<dbReference type="PANTHER" id="PTHR13789:SF318">
    <property type="entry name" value="GERANYLGERANYL DIPHOSPHATE REDUCTASE"/>
    <property type="match status" value="1"/>
</dbReference>